<dbReference type="Proteomes" id="UP000198716">
    <property type="component" value="Unassembled WGS sequence"/>
</dbReference>
<evidence type="ECO:0000313" key="9">
    <source>
        <dbReference type="EMBL" id="SFE68060.1"/>
    </source>
</evidence>
<dbReference type="GO" id="GO:0043571">
    <property type="term" value="P:maintenance of CRISPR repeat elements"/>
    <property type="evidence" value="ECO:0007669"/>
    <property type="project" value="UniProtKB-UniRule"/>
</dbReference>
<dbReference type="NCBIfam" id="TIGR03638">
    <property type="entry name" value="cas1_ECOLI"/>
    <property type="match status" value="1"/>
</dbReference>
<evidence type="ECO:0000256" key="7">
    <source>
        <dbReference type="ARBA" id="ARBA00023125"/>
    </source>
</evidence>
<feature type="binding site" evidence="8">
    <location>
        <position position="222"/>
    </location>
    <ligand>
        <name>Mn(2+)</name>
        <dbReference type="ChEBI" id="CHEBI:29035"/>
    </ligand>
</feature>
<keyword evidence="2 8" id="KW-0479">Metal-binding</keyword>
<dbReference type="HAMAP" id="MF_01470">
    <property type="entry name" value="Cas1"/>
    <property type="match status" value="1"/>
</dbReference>
<evidence type="ECO:0000256" key="8">
    <source>
        <dbReference type="HAMAP-Rule" id="MF_01470"/>
    </source>
</evidence>
<gene>
    <name evidence="8" type="primary">cas1</name>
    <name evidence="9" type="ORF">SAMN04487819_12226</name>
</gene>
<keyword evidence="3 8" id="KW-0255">Endonuclease</keyword>
<proteinExistence type="inferred from homology"/>
<comment type="subunit">
    <text evidence="8">Homodimer, forms a heterotetramer with a Cas2 homodimer.</text>
</comment>
<evidence type="ECO:0000256" key="5">
    <source>
        <dbReference type="ARBA" id="ARBA00022842"/>
    </source>
</evidence>
<evidence type="ECO:0000256" key="4">
    <source>
        <dbReference type="ARBA" id="ARBA00022801"/>
    </source>
</evidence>
<dbReference type="GO" id="GO:0016787">
    <property type="term" value="F:hydrolase activity"/>
    <property type="evidence" value="ECO:0007669"/>
    <property type="project" value="UniProtKB-KW"/>
</dbReference>
<dbReference type="EMBL" id="FOMZ01000022">
    <property type="protein sequence ID" value="SFE68060.1"/>
    <property type="molecule type" value="Genomic_DNA"/>
</dbReference>
<evidence type="ECO:0000313" key="10">
    <source>
        <dbReference type="Proteomes" id="UP000198716"/>
    </source>
</evidence>
<keyword evidence="8" id="KW-0464">Manganese</keyword>
<keyword evidence="1 8" id="KW-0540">Nuclease</keyword>
<comment type="function">
    <text evidence="8">CRISPR (clustered regularly interspaced short palindromic repeat), is an adaptive immune system that provides protection against mobile genetic elements (viruses, transposable elements and conjugative plasmids). CRISPR clusters contain spacers, sequences complementary to antecedent mobile elements, and target invading nucleic acids. CRISPR clusters are transcribed and processed into CRISPR RNA (crRNA). Acts as a dsDNA endonuclease. Involved in the integration of spacer DNA into the CRISPR cassette.</text>
</comment>
<comment type="similarity">
    <text evidence="8">Belongs to the CRISPR-associated endonuclease Cas1 family.</text>
</comment>
<evidence type="ECO:0000256" key="6">
    <source>
        <dbReference type="ARBA" id="ARBA00023118"/>
    </source>
</evidence>
<keyword evidence="6 8" id="KW-0051">Antiviral defense</keyword>
<keyword evidence="7 8" id="KW-0238">DNA-binding</keyword>
<evidence type="ECO:0000256" key="1">
    <source>
        <dbReference type="ARBA" id="ARBA00022722"/>
    </source>
</evidence>
<evidence type="ECO:0000256" key="3">
    <source>
        <dbReference type="ARBA" id="ARBA00022759"/>
    </source>
</evidence>
<dbReference type="RefSeq" id="WP_217641893.1">
    <property type="nucleotide sequence ID" value="NZ_FOMZ01000022.1"/>
</dbReference>
<name>A0A1I2CK22_9ACTN</name>
<dbReference type="PANTHER" id="PTHR34353:SF3">
    <property type="entry name" value="CRISPR-ASSOCIATED ENDONUCLEASE CAS1"/>
    <property type="match status" value="1"/>
</dbReference>
<evidence type="ECO:0000256" key="2">
    <source>
        <dbReference type="ARBA" id="ARBA00022723"/>
    </source>
</evidence>
<dbReference type="AlphaFoldDB" id="A0A1I2CK22"/>
<dbReference type="GO" id="GO:0046872">
    <property type="term" value="F:metal ion binding"/>
    <property type="evidence" value="ECO:0007669"/>
    <property type="project" value="UniProtKB-UniRule"/>
</dbReference>
<feature type="binding site" evidence="8">
    <location>
        <position position="235"/>
    </location>
    <ligand>
        <name>Mn(2+)</name>
        <dbReference type="ChEBI" id="CHEBI:29035"/>
    </ligand>
</feature>
<keyword evidence="4 8" id="KW-0378">Hydrolase</keyword>
<dbReference type="NCBIfam" id="TIGR00287">
    <property type="entry name" value="cas1"/>
    <property type="match status" value="1"/>
</dbReference>
<accession>A0A1I2CK22</accession>
<dbReference type="InterPro" id="IPR019851">
    <property type="entry name" value="CRISPR-assoc_Cas1_ECOLI"/>
</dbReference>
<dbReference type="InterPro" id="IPR002729">
    <property type="entry name" value="CRISPR-assoc_Cas1"/>
</dbReference>
<dbReference type="Gene3D" id="3.100.10.20">
    <property type="entry name" value="CRISPR-associated endonuclease Cas1, N-terminal domain"/>
    <property type="match status" value="1"/>
</dbReference>
<keyword evidence="10" id="KW-1185">Reference proteome</keyword>
<organism evidence="9 10">
    <name type="scientific">Actinopolyspora alba</name>
    <dbReference type="NCBI Taxonomy" id="673379"/>
    <lineage>
        <taxon>Bacteria</taxon>
        <taxon>Bacillati</taxon>
        <taxon>Actinomycetota</taxon>
        <taxon>Actinomycetes</taxon>
        <taxon>Actinopolysporales</taxon>
        <taxon>Actinopolysporaceae</taxon>
        <taxon>Actinopolyspora</taxon>
        <taxon>Actinopolyspora alba group</taxon>
    </lineage>
</organism>
<dbReference type="InterPro" id="IPR042206">
    <property type="entry name" value="CRISPR-assoc_Cas1_C"/>
</dbReference>
<dbReference type="GO" id="GO:0051607">
    <property type="term" value="P:defense response to virus"/>
    <property type="evidence" value="ECO:0007669"/>
    <property type="project" value="UniProtKB-UniRule"/>
</dbReference>
<dbReference type="InterPro" id="IPR042211">
    <property type="entry name" value="CRISPR-assoc_Cas1_N"/>
</dbReference>
<dbReference type="PANTHER" id="PTHR34353">
    <property type="entry name" value="CRISPR-ASSOCIATED ENDONUCLEASE CAS1 1"/>
    <property type="match status" value="1"/>
</dbReference>
<dbReference type="GO" id="GO:0003677">
    <property type="term" value="F:DNA binding"/>
    <property type="evidence" value="ECO:0007669"/>
    <property type="project" value="UniProtKB-KW"/>
</dbReference>
<dbReference type="Gene3D" id="1.20.120.920">
    <property type="entry name" value="CRISPR-associated endonuclease Cas1, C-terminal domain"/>
    <property type="match status" value="1"/>
</dbReference>
<dbReference type="Pfam" id="PF01867">
    <property type="entry name" value="Cas_Cas1"/>
    <property type="match status" value="1"/>
</dbReference>
<dbReference type="InterPro" id="IPR050646">
    <property type="entry name" value="Cas1"/>
</dbReference>
<protein>
    <recommendedName>
        <fullName evidence="8">CRISPR-associated endonuclease Cas1</fullName>
        <ecNumber evidence="8">3.1.-.-</ecNumber>
    </recommendedName>
</protein>
<sequence length="326" mass="35576">MNQRLPKTLGTPSVLGLHPVKDRITYLYMDSVRVVADRNGVCAQTEHPDTGTIDRVYLPTASLACVLLGPGTSVTHAAATALTRDGTVLGWVGSGGVRCYSAFLHESTSTELLHQQVQLLANDDQRITAAHRHFQLRFGESPPEDATVARLRSLEGARMKATYKALAKKHRVGPFRRSYDPNDFSASDPVNQAITAGNSALYGICTAVLLSLGASPALGVIHEHNQRAFTYDIADLYKAELTVPIAFALAQSTQPDRDMRYRLRENARLLKLVPRMVRDIRYVLNGGTAPPKDTPTGVVDLWDPDTNVPAGVNYASLDENNDGPEF</sequence>
<keyword evidence="5 8" id="KW-0460">Magnesium</keyword>
<dbReference type="GO" id="GO:0004520">
    <property type="term" value="F:DNA endonuclease activity"/>
    <property type="evidence" value="ECO:0007669"/>
    <property type="project" value="InterPro"/>
</dbReference>
<comment type="cofactor">
    <cofactor evidence="8">
        <name>Mg(2+)</name>
        <dbReference type="ChEBI" id="CHEBI:18420"/>
    </cofactor>
    <cofactor evidence="8">
        <name>Mn(2+)</name>
        <dbReference type="ChEBI" id="CHEBI:29035"/>
    </cofactor>
</comment>
<dbReference type="EC" id="3.1.-.-" evidence="8"/>
<reference evidence="10" key="1">
    <citation type="submission" date="2016-10" db="EMBL/GenBank/DDBJ databases">
        <authorList>
            <person name="Varghese N."/>
            <person name="Submissions S."/>
        </authorList>
    </citation>
    <scope>NUCLEOTIDE SEQUENCE [LARGE SCALE GENOMIC DNA]</scope>
    <source>
        <strain evidence="10">DSM 45004</strain>
    </source>
</reference>
<feature type="binding site" evidence="8">
    <location>
        <position position="155"/>
    </location>
    <ligand>
        <name>Mn(2+)</name>
        <dbReference type="ChEBI" id="CHEBI:29035"/>
    </ligand>
</feature>